<keyword evidence="8" id="KW-0143">Chaperone</keyword>
<dbReference type="EMBL" id="KB199905">
    <property type="protein sequence ID" value="ESP03982.1"/>
    <property type="molecule type" value="Genomic_DNA"/>
</dbReference>
<dbReference type="InterPro" id="IPR036869">
    <property type="entry name" value="J_dom_sf"/>
</dbReference>
<gene>
    <name evidence="12" type="ORF">LOTGIDRAFT_212166</name>
</gene>
<dbReference type="CDD" id="cd06257">
    <property type="entry name" value="DnaJ"/>
    <property type="match status" value="1"/>
</dbReference>
<keyword evidence="4" id="KW-0256">Endoplasmic reticulum</keyword>
<dbReference type="RefSeq" id="XP_009045464.1">
    <property type="nucleotide sequence ID" value="XM_009047216.1"/>
</dbReference>
<keyword evidence="5" id="KW-0653">Protein transport</keyword>
<dbReference type="SMART" id="SM00973">
    <property type="entry name" value="Sec63"/>
    <property type="match status" value="1"/>
</dbReference>
<evidence type="ECO:0000256" key="6">
    <source>
        <dbReference type="ARBA" id="ARBA00022989"/>
    </source>
</evidence>
<keyword evidence="6 10" id="KW-1133">Transmembrane helix</keyword>
<dbReference type="GO" id="GO:0031207">
    <property type="term" value="C:Sec62/Sec63 complex"/>
    <property type="evidence" value="ECO:0007669"/>
    <property type="project" value="TreeGrafter"/>
</dbReference>
<keyword evidence="3 10" id="KW-0812">Transmembrane</keyword>
<dbReference type="AlphaFoldDB" id="V4BDY2"/>
<dbReference type="GO" id="GO:0006614">
    <property type="term" value="P:SRP-dependent cotranslational protein targeting to membrane"/>
    <property type="evidence" value="ECO:0007669"/>
    <property type="project" value="TreeGrafter"/>
</dbReference>
<dbReference type="SUPFAM" id="SSF158702">
    <property type="entry name" value="Sec63 N-terminal domain-like"/>
    <property type="match status" value="1"/>
</dbReference>
<dbReference type="CTD" id="20246342"/>
<dbReference type="OMA" id="RAILHAH"/>
<dbReference type="Gene3D" id="2.60.40.150">
    <property type="entry name" value="C2 domain"/>
    <property type="match status" value="1"/>
</dbReference>
<evidence type="ECO:0000256" key="1">
    <source>
        <dbReference type="ARBA" id="ARBA00004477"/>
    </source>
</evidence>
<comment type="subcellular location">
    <subcellularLocation>
        <location evidence="1">Endoplasmic reticulum membrane</location>
        <topology evidence="1">Multi-pass membrane protein</topology>
    </subcellularLocation>
</comment>
<feature type="compositionally biased region" description="Basic and acidic residues" evidence="9">
    <location>
        <begin position="537"/>
        <end position="566"/>
    </location>
</feature>
<dbReference type="InterPro" id="IPR014756">
    <property type="entry name" value="Ig_E-set"/>
</dbReference>
<feature type="compositionally biased region" description="Basic and acidic residues" evidence="9">
    <location>
        <begin position="616"/>
        <end position="625"/>
    </location>
</feature>
<evidence type="ECO:0000256" key="7">
    <source>
        <dbReference type="ARBA" id="ARBA00023136"/>
    </source>
</evidence>
<dbReference type="OrthoDB" id="1734229at2759"/>
<evidence type="ECO:0000256" key="2">
    <source>
        <dbReference type="ARBA" id="ARBA00022448"/>
    </source>
</evidence>
<feature type="transmembrane region" description="Helical" evidence="10">
    <location>
        <begin position="76"/>
        <end position="93"/>
    </location>
</feature>
<feature type="region of interest" description="Disordered" evidence="9">
    <location>
        <begin position="489"/>
        <end position="625"/>
    </location>
</feature>
<dbReference type="GeneID" id="20246342"/>
<feature type="transmembrane region" description="Helical" evidence="10">
    <location>
        <begin position="15"/>
        <end position="35"/>
    </location>
</feature>
<dbReference type="GO" id="GO:0003723">
    <property type="term" value="F:RNA binding"/>
    <property type="evidence" value="ECO:0007669"/>
    <property type="project" value="TreeGrafter"/>
</dbReference>
<proteinExistence type="predicted"/>
<dbReference type="InterPro" id="IPR035892">
    <property type="entry name" value="C2_domain_sf"/>
</dbReference>
<dbReference type="GO" id="GO:0008320">
    <property type="term" value="F:protein transmembrane transporter activity"/>
    <property type="evidence" value="ECO:0007669"/>
    <property type="project" value="TreeGrafter"/>
</dbReference>
<keyword evidence="2" id="KW-0813">Transport</keyword>
<accession>V4BDY2</accession>
<feature type="compositionally biased region" description="Acidic residues" evidence="9">
    <location>
        <begin position="501"/>
        <end position="510"/>
    </location>
</feature>
<evidence type="ECO:0000313" key="13">
    <source>
        <dbReference type="Proteomes" id="UP000030746"/>
    </source>
</evidence>
<keyword evidence="13" id="KW-1185">Reference proteome</keyword>
<dbReference type="Gene3D" id="1.10.150.20">
    <property type="entry name" value="5' to 3' exonuclease, C-terminal subdomain"/>
    <property type="match status" value="1"/>
</dbReference>
<name>V4BDY2_LOTGI</name>
<dbReference type="SUPFAM" id="SSF46565">
    <property type="entry name" value="Chaperone J-domain"/>
    <property type="match status" value="1"/>
</dbReference>
<reference evidence="12 13" key="1">
    <citation type="journal article" date="2013" name="Nature">
        <title>Insights into bilaterian evolution from three spiralian genomes.</title>
        <authorList>
            <person name="Simakov O."/>
            <person name="Marletaz F."/>
            <person name="Cho S.J."/>
            <person name="Edsinger-Gonzales E."/>
            <person name="Havlak P."/>
            <person name="Hellsten U."/>
            <person name="Kuo D.H."/>
            <person name="Larsson T."/>
            <person name="Lv J."/>
            <person name="Arendt D."/>
            <person name="Savage R."/>
            <person name="Osoegawa K."/>
            <person name="de Jong P."/>
            <person name="Grimwood J."/>
            <person name="Chapman J.A."/>
            <person name="Shapiro H."/>
            <person name="Aerts A."/>
            <person name="Otillar R.P."/>
            <person name="Terry A.Y."/>
            <person name="Boore J.L."/>
            <person name="Grigoriev I.V."/>
            <person name="Lindberg D.R."/>
            <person name="Seaver E.C."/>
            <person name="Weisblat D.A."/>
            <person name="Putnam N.H."/>
            <person name="Rokhsar D.S."/>
        </authorList>
    </citation>
    <scope>NUCLEOTIDE SEQUENCE [LARGE SCALE GENOMIC DNA]</scope>
</reference>
<dbReference type="SUPFAM" id="SSF81296">
    <property type="entry name" value="E set domains"/>
    <property type="match status" value="1"/>
</dbReference>
<evidence type="ECO:0000256" key="8">
    <source>
        <dbReference type="ARBA" id="ARBA00023186"/>
    </source>
</evidence>
<dbReference type="FunFam" id="1.10.287.110:FF:000063">
    <property type="entry name" value="Translocation protein SEC63"/>
    <property type="match status" value="1"/>
</dbReference>
<keyword evidence="7 10" id="KW-0472">Membrane</keyword>
<dbReference type="HOGENOM" id="CLU_014210_1_0_1"/>
<evidence type="ECO:0000313" key="12">
    <source>
        <dbReference type="EMBL" id="ESP03982.1"/>
    </source>
</evidence>
<evidence type="ECO:0000256" key="3">
    <source>
        <dbReference type="ARBA" id="ARBA00022692"/>
    </source>
</evidence>
<dbReference type="KEGG" id="lgi:LOTGIDRAFT_212166"/>
<evidence type="ECO:0000256" key="9">
    <source>
        <dbReference type="SAM" id="MobiDB-lite"/>
    </source>
</evidence>
<feature type="region of interest" description="Disordered" evidence="9">
    <location>
        <begin position="718"/>
        <end position="753"/>
    </location>
</feature>
<dbReference type="SMART" id="SM00271">
    <property type="entry name" value="DnaJ"/>
    <property type="match status" value="1"/>
</dbReference>
<dbReference type="Gene3D" id="1.10.3380.10">
    <property type="entry name" value="Sec63 N-terminal domain-like domain"/>
    <property type="match status" value="1"/>
</dbReference>
<dbReference type="PANTHER" id="PTHR24075">
    <property type="entry name" value="SEC63 DOMAIN-CONTAINING"/>
    <property type="match status" value="1"/>
</dbReference>
<dbReference type="Proteomes" id="UP000030746">
    <property type="component" value="Unassembled WGS sequence"/>
</dbReference>
<dbReference type="Gene3D" id="1.10.287.110">
    <property type="entry name" value="DnaJ domain"/>
    <property type="match status" value="1"/>
</dbReference>
<dbReference type="PRINTS" id="PR00625">
    <property type="entry name" value="JDOMAIN"/>
</dbReference>
<feature type="domain" description="J" evidence="11">
    <location>
        <begin position="106"/>
        <end position="169"/>
    </location>
</feature>
<evidence type="ECO:0000256" key="5">
    <source>
        <dbReference type="ARBA" id="ARBA00022927"/>
    </source>
</evidence>
<dbReference type="STRING" id="225164.V4BDY2"/>
<dbReference type="InterPro" id="IPR001623">
    <property type="entry name" value="DnaJ_domain"/>
</dbReference>
<evidence type="ECO:0000256" key="4">
    <source>
        <dbReference type="ARBA" id="ARBA00022824"/>
    </source>
</evidence>
<organism evidence="12 13">
    <name type="scientific">Lottia gigantea</name>
    <name type="common">Giant owl limpet</name>
    <dbReference type="NCBI Taxonomy" id="225164"/>
    <lineage>
        <taxon>Eukaryota</taxon>
        <taxon>Metazoa</taxon>
        <taxon>Spiralia</taxon>
        <taxon>Lophotrochozoa</taxon>
        <taxon>Mollusca</taxon>
        <taxon>Gastropoda</taxon>
        <taxon>Patellogastropoda</taxon>
        <taxon>Lottioidea</taxon>
        <taxon>Lottiidae</taxon>
        <taxon>Lottia</taxon>
    </lineage>
</organism>
<protein>
    <recommendedName>
        <fullName evidence="11">J domain-containing protein</fullName>
    </recommendedName>
</protein>
<feature type="compositionally biased region" description="Basic and acidic residues" evidence="9">
    <location>
        <begin position="489"/>
        <end position="500"/>
    </location>
</feature>
<dbReference type="PANTHER" id="PTHR24075:SF0">
    <property type="entry name" value="TRANSLOCATION PROTEIN SEC63 HOMOLOG"/>
    <property type="match status" value="1"/>
</dbReference>
<dbReference type="Pfam" id="PF02889">
    <property type="entry name" value="Sec63"/>
    <property type="match status" value="1"/>
</dbReference>
<evidence type="ECO:0000259" key="11">
    <source>
        <dbReference type="PROSITE" id="PS50076"/>
    </source>
</evidence>
<dbReference type="InterPro" id="IPR004179">
    <property type="entry name" value="Sec63-dom"/>
</dbReference>
<dbReference type="GO" id="GO:0006620">
    <property type="term" value="P:post-translational protein targeting to endoplasmic reticulum membrane"/>
    <property type="evidence" value="ECO:0007669"/>
    <property type="project" value="TreeGrafter"/>
</dbReference>
<dbReference type="PROSITE" id="PS50076">
    <property type="entry name" value="DNAJ_2"/>
    <property type="match status" value="1"/>
</dbReference>
<feature type="transmembrane region" description="Helical" evidence="10">
    <location>
        <begin position="194"/>
        <end position="217"/>
    </location>
</feature>
<feature type="compositionally biased region" description="Acidic residues" evidence="9">
    <location>
        <begin position="580"/>
        <end position="596"/>
    </location>
</feature>
<evidence type="ECO:0000256" key="10">
    <source>
        <dbReference type="SAM" id="Phobius"/>
    </source>
</evidence>
<feature type="compositionally biased region" description="Acidic residues" evidence="9">
    <location>
        <begin position="725"/>
        <end position="753"/>
    </location>
</feature>
<sequence length="753" mass="87568">MAGMEFEYDEEGGTFFYFLLSFWSLILFPTTYYLWPRNKSQDDEEKKKRACMCLPCLVKQKRLKANEPWLKAKQKIVKLILILGWVVFIALAYKVSKVQLDYVEYDPFKELELDRGATTAEIKRAYRKLSLVYHPDKEKTGDHKKFMRIAKAYAALTDEESRENWEKHGNPDGPGAMRFGIALPKWIVERENSVWVLGVYGLVFMIILPVVVGIWWYRSIKYSGDEVLLDTSRLYWYFINKTPNMILRRAVMILAASFEYDKFHNSEVIERPSDNEVIPSLMKLLPHMQEKNKERPLCYPYSVKARALLMAHFQRIETVPNEQEMDLQYILKKSTYLINEMVNICANQVSMAMAGRIHQAPRLDTIENIMKISQMVVQALEEKASPFLQLPHMTNDMLRQLNRGKKPVRCLKDIATLKEEERRPLFRSLGDDEYLDVISVLAKMPDVEMIVNTEVLDDEDNSVTAGSIVTVTVILKRRPLEDFIKADGSRKPVDYNQQKDGEEENEVAEENPEKENAEAADNTAVWDKRRGKGKKKPNPESRKALYKERKAKARAAEAEALKKEQEALNGPQNGPTKENDDQDEVEKESETEENNDNETHKDEDDDEDWSKFQQQSKKENSLETKGKESFPVHCPYFPIDKQEWWWLYMADRKKHLLITAPVQICSLKTEEEFQLKFCAPATPGVFQYSVHLRSDSYFVDFDKVVQFKIDVKKAKPVEDHPQWDISEDEEDGDHDDDNDTEDDSDYSSEEDSA</sequence>
<dbReference type="Pfam" id="PF00226">
    <property type="entry name" value="DnaJ"/>
    <property type="match status" value="1"/>
</dbReference>